<feature type="compositionally biased region" description="Polar residues" evidence="1">
    <location>
        <begin position="206"/>
        <end position="216"/>
    </location>
</feature>
<gene>
    <name evidence="2" type="ORF">N7456_004790</name>
</gene>
<dbReference type="OrthoDB" id="5407458at2759"/>
<proteinExistence type="predicted"/>
<feature type="compositionally biased region" description="Low complexity" evidence="1">
    <location>
        <begin position="475"/>
        <end position="486"/>
    </location>
</feature>
<feature type="compositionally biased region" description="Low complexity" evidence="1">
    <location>
        <begin position="544"/>
        <end position="558"/>
    </location>
</feature>
<dbReference type="AlphaFoldDB" id="A0A9W9FX78"/>
<comment type="caution">
    <text evidence="2">The sequence shown here is derived from an EMBL/GenBank/DDBJ whole genome shotgun (WGS) entry which is preliminary data.</text>
</comment>
<feature type="compositionally biased region" description="Basic and acidic residues" evidence="1">
    <location>
        <begin position="293"/>
        <end position="305"/>
    </location>
</feature>
<dbReference type="Proteomes" id="UP001149165">
    <property type="component" value="Unassembled WGS sequence"/>
</dbReference>
<keyword evidence="3" id="KW-1185">Reference proteome</keyword>
<feature type="compositionally biased region" description="Polar residues" evidence="1">
    <location>
        <begin position="387"/>
        <end position="397"/>
    </location>
</feature>
<organism evidence="2 3">
    <name type="scientific">Penicillium angulare</name>
    <dbReference type="NCBI Taxonomy" id="116970"/>
    <lineage>
        <taxon>Eukaryota</taxon>
        <taxon>Fungi</taxon>
        <taxon>Dikarya</taxon>
        <taxon>Ascomycota</taxon>
        <taxon>Pezizomycotina</taxon>
        <taxon>Eurotiomycetes</taxon>
        <taxon>Eurotiomycetidae</taxon>
        <taxon>Eurotiales</taxon>
        <taxon>Aspergillaceae</taxon>
        <taxon>Penicillium</taxon>
    </lineage>
</organism>
<protein>
    <submittedName>
        <fullName evidence="2">Uncharacterized protein</fullName>
    </submittedName>
</protein>
<feature type="compositionally biased region" description="Pro residues" evidence="1">
    <location>
        <begin position="169"/>
        <end position="182"/>
    </location>
</feature>
<sequence>MPGQKPRPAMVEDFDESLSETVPDSKKVANTGAKVSSRLDQIFPEPLIDGASDSGYSSRTAATVNSTQSGPSGGRSPPAPHKTDLPKRSSDLARKSSRRDRKDKERAARPQDETMQMGPYPGTAHHSHTGRSPSKSRRRDSYLRNSADYYYENGSPYHPSTPVDSRPMDYPPHPSAYRPPLPDFHQPHMQPHGGAMIYPTEEYHNSRSNRPHSGSYRSMYHPDPRPSWAVGMPRGYQQQMPYPGSGAGYDHPPPPPSGVWQGQGSYPSSPYGPPSHFGQEYYSQESMYNYPPHGRERSESRPRESTRHRRSSVYGDPRGPPPPPVEPEVFPEWDEEPAPEQYYSRREYREKPRGRASIAPAGEYEDNDRSKMPPPPPPAPSKHRTPQVHQQRAPQVHQQRRPEPRKVHTAAAAVPSTQTRRSSRAYERGLDMSELMDSVNEIDFDDRRPQRELPAPERSHSLRGSRRSTSYNDTGRSNARVAVASSGRRRRPETYYPEDRHSMLADQEDLEAEAERYQALTANRPMSAQLPASHETLMSKLANGSDSGSRGSGSSRGSATKTEKEAQKNMTLQLNGMTLAFTEEHLAGKSISIRTGDQGATHLNITDGTKRPKPYVQGSAYSDNTGASGRRALESGRRTRDERRSERSEKSVHRSGRSGYSHSQRYQL</sequence>
<feature type="compositionally biased region" description="Polar residues" evidence="1">
    <location>
        <begin position="54"/>
        <end position="68"/>
    </location>
</feature>
<evidence type="ECO:0000256" key="1">
    <source>
        <dbReference type="SAM" id="MobiDB-lite"/>
    </source>
</evidence>
<feature type="compositionally biased region" description="Basic and acidic residues" evidence="1">
    <location>
        <begin position="631"/>
        <end position="652"/>
    </location>
</feature>
<feature type="region of interest" description="Disordered" evidence="1">
    <location>
        <begin position="1"/>
        <end position="571"/>
    </location>
</feature>
<feature type="compositionally biased region" description="Acidic residues" evidence="1">
    <location>
        <begin position="329"/>
        <end position="338"/>
    </location>
</feature>
<evidence type="ECO:0000313" key="3">
    <source>
        <dbReference type="Proteomes" id="UP001149165"/>
    </source>
</evidence>
<name>A0A9W9FX78_9EURO</name>
<evidence type="ECO:0000313" key="2">
    <source>
        <dbReference type="EMBL" id="KAJ5108115.1"/>
    </source>
</evidence>
<feature type="compositionally biased region" description="Basic and acidic residues" evidence="1">
    <location>
        <begin position="343"/>
        <end position="353"/>
    </location>
</feature>
<reference evidence="2" key="1">
    <citation type="submission" date="2022-11" db="EMBL/GenBank/DDBJ databases">
        <authorList>
            <person name="Petersen C."/>
        </authorList>
    </citation>
    <scope>NUCLEOTIDE SEQUENCE</scope>
    <source>
        <strain evidence="2">IBT 30069</strain>
    </source>
</reference>
<feature type="compositionally biased region" description="Basic and acidic residues" evidence="1">
    <location>
        <begin position="81"/>
        <end position="112"/>
    </location>
</feature>
<feature type="compositionally biased region" description="Basic residues" evidence="1">
    <location>
        <begin position="125"/>
        <end position="138"/>
    </location>
</feature>
<accession>A0A9W9FX78</accession>
<dbReference type="EMBL" id="JAPQKH010000003">
    <property type="protein sequence ID" value="KAJ5108115.1"/>
    <property type="molecule type" value="Genomic_DNA"/>
</dbReference>
<reference evidence="2" key="2">
    <citation type="journal article" date="2023" name="IMA Fungus">
        <title>Comparative genomic study of the Penicillium genus elucidates a diverse pangenome and 15 lateral gene transfer events.</title>
        <authorList>
            <person name="Petersen C."/>
            <person name="Sorensen T."/>
            <person name="Nielsen M.R."/>
            <person name="Sondergaard T.E."/>
            <person name="Sorensen J.L."/>
            <person name="Fitzpatrick D.A."/>
            <person name="Frisvad J.C."/>
            <person name="Nielsen K.L."/>
        </authorList>
    </citation>
    <scope>NUCLEOTIDE SEQUENCE</scope>
    <source>
        <strain evidence="2">IBT 30069</strain>
    </source>
</reference>
<feature type="compositionally biased region" description="Polar residues" evidence="1">
    <location>
        <begin position="658"/>
        <end position="668"/>
    </location>
</feature>
<feature type="region of interest" description="Disordered" evidence="1">
    <location>
        <begin position="590"/>
        <end position="668"/>
    </location>
</feature>
<feature type="compositionally biased region" description="Basic and acidic residues" evidence="1">
    <location>
        <begin position="445"/>
        <end position="460"/>
    </location>
</feature>